<name>A0A450VUZ7_9GAMM</name>
<dbReference type="EMBL" id="CAADFM010000019">
    <property type="protein sequence ID" value="VFK08641.1"/>
    <property type="molecule type" value="Genomic_DNA"/>
</dbReference>
<dbReference type="PANTHER" id="PTHR48078:SF6">
    <property type="entry name" value="L-THREONINE DEHYDRATASE CATABOLIC TDCB"/>
    <property type="match status" value="1"/>
</dbReference>
<dbReference type="GO" id="GO:0003941">
    <property type="term" value="F:L-serine ammonia-lyase activity"/>
    <property type="evidence" value="ECO:0007669"/>
    <property type="project" value="TreeGrafter"/>
</dbReference>
<dbReference type="GO" id="GO:0004794">
    <property type="term" value="F:threonine deaminase activity"/>
    <property type="evidence" value="ECO:0007669"/>
    <property type="project" value="TreeGrafter"/>
</dbReference>
<dbReference type="GO" id="GO:0009097">
    <property type="term" value="P:isoleucine biosynthetic process"/>
    <property type="evidence" value="ECO:0007669"/>
    <property type="project" value="TreeGrafter"/>
</dbReference>
<proteinExistence type="predicted"/>
<dbReference type="SUPFAM" id="SSF53686">
    <property type="entry name" value="Tryptophan synthase beta subunit-like PLP-dependent enzymes"/>
    <property type="match status" value="1"/>
</dbReference>
<dbReference type="AlphaFoldDB" id="A0A450VUZ7"/>
<dbReference type="GO" id="GO:0006567">
    <property type="term" value="P:L-threonine catabolic process"/>
    <property type="evidence" value="ECO:0007669"/>
    <property type="project" value="TreeGrafter"/>
</dbReference>
<protein>
    <submittedName>
        <fullName evidence="5">Threonine dehydratase</fullName>
    </submittedName>
</protein>
<reference evidence="5" key="1">
    <citation type="submission" date="2019-02" db="EMBL/GenBank/DDBJ databases">
        <authorList>
            <person name="Gruber-Vodicka R. H."/>
            <person name="Seah K. B. B."/>
        </authorList>
    </citation>
    <scope>NUCLEOTIDE SEQUENCE</scope>
    <source>
        <strain evidence="5">BECK_S312</strain>
        <strain evidence="6">BECK_S426</strain>
    </source>
</reference>
<keyword evidence="2" id="KW-0663">Pyridoxal phosphate</keyword>
<evidence type="ECO:0000259" key="4">
    <source>
        <dbReference type="Pfam" id="PF00291"/>
    </source>
</evidence>
<dbReference type="EMBL" id="CAADFP010000017">
    <property type="protein sequence ID" value="VFK24890.1"/>
    <property type="molecule type" value="Genomic_DNA"/>
</dbReference>
<gene>
    <name evidence="5" type="ORF">BECKLPF1236A_GA0070988_100199</name>
    <name evidence="6" type="ORF">BECKLPF1236C_GA0070990_100179</name>
</gene>
<accession>A0A450VUZ7</accession>
<sequence length="322" mass="34510">MNRFEEQAEQAASILAGVIHTTPLTDSNQLGRTVGAKVYLKQENVQIANCCKARSAYFMLSRLLPAEKHHLVTVSTGNNGISMSWAMRKLGISGTVFLPSTVKAHKVAAIRRNPVEVIFSGDDIVETEVTARAFAAEHGATFRSPYNEWDAMFAQATIVREILEQLAALDEQLDAILVPVGGGGLIGGIAGFLRAVRPNVEIIGVQPDNSAIMAHSVRAGKILAMPSLPTLSDATAGGVEQGAITFEYCRDYVADYVLVSEEEIGQAMLLLHDWHGITVEGSGALAVAALLKRADYFKGKTVALLLCGANVDPLLLEQLKKA</sequence>
<evidence type="ECO:0000256" key="3">
    <source>
        <dbReference type="ARBA" id="ARBA00023239"/>
    </source>
</evidence>
<dbReference type="InterPro" id="IPR036052">
    <property type="entry name" value="TrpB-like_PALP_sf"/>
</dbReference>
<feature type="domain" description="Tryptophan synthase beta chain-like PALP" evidence="4">
    <location>
        <begin position="19"/>
        <end position="308"/>
    </location>
</feature>
<evidence type="ECO:0000256" key="2">
    <source>
        <dbReference type="ARBA" id="ARBA00022898"/>
    </source>
</evidence>
<dbReference type="Pfam" id="PF00291">
    <property type="entry name" value="PALP"/>
    <property type="match status" value="1"/>
</dbReference>
<dbReference type="Gene3D" id="3.40.50.1100">
    <property type="match status" value="2"/>
</dbReference>
<keyword evidence="3" id="KW-0456">Lyase</keyword>
<dbReference type="PANTHER" id="PTHR48078">
    <property type="entry name" value="THREONINE DEHYDRATASE, MITOCHONDRIAL-RELATED"/>
    <property type="match status" value="1"/>
</dbReference>
<evidence type="ECO:0000256" key="1">
    <source>
        <dbReference type="ARBA" id="ARBA00001933"/>
    </source>
</evidence>
<evidence type="ECO:0000313" key="5">
    <source>
        <dbReference type="EMBL" id="VFK08641.1"/>
    </source>
</evidence>
<dbReference type="InterPro" id="IPR050147">
    <property type="entry name" value="Ser/Thr_Dehydratase"/>
</dbReference>
<comment type="cofactor">
    <cofactor evidence="1">
        <name>pyridoxal 5'-phosphate</name>
        <dbReference type="ChEBI" id="CHEBI:597326"/>
    </cofactor>
</comment>
<dbReference type="InterPro" id="IPR001926">
    <property type="entry name" value="TrpB-like_PALP"/>
</dbReference>
<organism evidence="5">
    <name type="scientific">Candidatus Kentrum sp. LPFa</name>
    <dbReference type="NCBI Taxonomy" id="2126335"/>
    <lineage>
        <taxon>Bacteria</taxon>
        <taxon>Pseudomonadati</taxon>
        <taxon>Pseudomonadota</taxon>
        <taxon>Gammaproteobacteria</taxon>
        <taxon>Candidatus Kentrum</taxon>
    </lineage>
</organism>
<evidence type="ECO:0000313" key="6">
    <source>
        <dbReference type="EMBL" id="VFK24890.1"/>
    </source>
</evidence>
<dbReference type="GO" id="GO:0006565">
    <property type="term" value="P:L-serine catabolic process"/>
    <property type="evidence" value="ECO:0007669"/>
    <property type="project" value="TreeGrafter"/>
</dbReference>